<organism evidence="1 2">
    <name type="scientific">Dreissena polymorpha</name>
    <name type="common">Zebra mussel</name>
    <name type="synonym">Mytilus polymorpha</name>
    <dbReference type="NCBI Taxonomy" id="45954"/>
    <lineage>
        <taxon>Eukaryota</taxon>
        <taxon>Metazoa</taxon>
        <taxon>Spiralia</taxon>
        <taxon>Lophotrochozoa</taxon>
        <taxon>Mollusca</taxon>
        <taxon>Bivalvia</taxon>
        <taxon>Autobranchia</taxon>
        <taxon>Heteroconchia</taxon>
        <taxon>Euheterodonta</taxon>
        <taxon>Imparidentia</taxon>
        <taxon>Neoheterodontei</taxon>
        <taxon>Myida</taxon>
        <taxon>Dreissenoidea</taxon>
        <taxon>Dreissenidae</taxon>
        <taxon>Dreissena</taxon>
    </lineage>
</organism>
<accession>A0A9D3YY11</accession>
<evidence type="ECO:0000313" key="1">
    <source>
        <dbReference type="EMBL" id="KAH3706529.1"/>
    </source>
</evidence>
<keyword evidence="2" id="KW-1185">Reference proteome</keyword>
<gene>
    <name evidence="1" type="ORF">DPMN_065916</name>
</gene>
<dbReference type="AlphaFoldDB" id="A0A9D3YY11"/>
<evidence type="ECO:0000313" key="2">
    <source>
        <dbReference type="Proteomes" id="UP000828390"/>
    </source>
</evidence>
<sequence length="114" mass="13151">MTCVDLEGRHATLTLALMRIPYIQYLMSLREVESKAASRDQPVTSRSQGGLSIHYLTATMRFKRIPMHDKERLLSSLACLNYNLLSLPINPNVIFDWMEFSKTPRSVSNRMGYR</sequence>
<protein>
    <submittedName>
        <fullName evidence="1">Uncharacterized protein</fullName>
    </submittedName>
</protein>
<reference evidence="1" key="1">
    <citation type="journal article" date="2019" name="bioRxiv">
        <title>The Genome of the Zebra Mussel, Dreissena polymorpha: A Resource for Invasive Species Research.</title>
        <authorList>
            <person name="McCartney M.A."/>
            <person name="Auch B."/>
            <person name="Kono T."/>
            <person name="Mallez S."/>
            <person name="Zhang Y."/>
            <person name="Obille A."/>
            <person name="Becker A."/>
            <person name="Abrahante J.E."/>
            <person name="Garbe J."/>
            <person name="Badalamenti J.P."/>
            <person name="Herman A."/>
            <person name="Mangelson H."/>
            <person name="Liachko I."/>
            <person name="Sullivan S."/>
            <person name="Sone E.D."/>
            <person name="Koren S."/>
            <person name="Silverstein K.A.T."/>
            <person name="Beckman K.B."/>
            <person name="Gohl D.M."/>
        </authorList>
    </citation>
    <scope>NUCLEOTIDE SEQUENCE</scope>
    <source>
        <strain evidence="1">Duluth1</strain>
        <tissue evidence="1">Whole animal</tissue>
    </source>
</reference>
<comment type="caution">
    <text evidence="1">The sequence shown here is derived from an EMBL/GenBank/DDBJ whole genome shotgun (WGS) entry which is preliminary data.</text>
</comment>
<name>A0A9D3YY11_DREPO</name>
<dbReference type="Proteomes" id="UP000828390">
    <property type="component" value="Unassembled WGS sequence"/>
</dbReference>
<reference evidence="1" key="2">
    <citation type="submission" date="2020-11" db="EMBL/GenBank/DDBJ databases">
        <authorList>
            <person name="McCartney M.A."/>
            <person name="Auch B."/>
            <person name="Kono T."/>
            <person name="Mallez S."/>
            <person name="Becker A."/>
            <person name="Gohl D.M."/>
            <person name="Silverstein K.A.T."/>
            <person name="Koren S."/>
            <person name="Bechman K.B."/>
            <person name="Herman A."/>
            <person name="Abrahante J.E."/>
            <person name="Garbe J."/>
        </authorList>
    </citation>
    <scope>NUCLEOTIDE SEQUENCE</scope>
    <source>
        <strain evidence="1">Duluth1</strain>
        <tissue evidence="1">Whole animal</tissue>
    </source>
</reference>
<dbReference type="EMBL" id="JAIWYP010000014">
    <property type="protein sequence ID" value="KAH3706529.1"/>
    <property type="molecule type" value="Genomic_DNA"/>
</dbReference>
<proteinExistence type="predicted"/>